<dbReference type="PROSITE" id="PS50937">
    <property type="entry name" value="HTH_MERR_2"/>
    <property type="match status" value="1"/>
</dbReference>
<dbReference type="EMBL" id="BAAAJE010000002">
    <property type="protein sequence ID" value="GAA1130570.1"/>
    <property type="molecule type" value="Genomic_DNA"/>
</dbReference>
<evidence type="ECO:0000256" key="4">
    <source>
        <dbReference type="SAM" id="MobiDB-lite"/>
    </source>
</evidence>
<dbReference type="PANTHER" id="PTHR30204:SF94">
    <property type="entry name" value="HEAVY METAL-DEPENDENT TRANSCRIPTIONAL REGULATOR HI_0293-RELATED"/>
    <property type="match status" value="1"/>
</dbReference>
<protein>
    <submittedName>
        <fullName evidence="6">Heavy metal-responsive transcriptional regulator</fullName>
    </submittedName>
</protein>
<comment type="caution">
    <text evidence="6">The sequence shown here is derived from an EMBL/GenBank/DDBJ whole genome shotgun (WGS) entry which is preliminary data.</text>
</comment>
<keyword evidence="2" id="KW-0238">DNA-binding</keyword>
<proteinExistence type="predicted"/>
<name>A0ABP4EVJ2_9ACTN</name>
<evidence type="ECO:0000256" key="3">
    <source>
        <dbReference type="ARBA" id="ARBA00023163"/>
    </source>
</evidence>
<evidence type="ECO:0000256" key="1">
    <source>
        <dbReference type="ARBA" id="ARBA00023015"/>
    </source>
</evidence>
<dbReference type="RefSeq" id="WP_343905915.1">
    <property type="nucleotide sequence ID" value="NZ_BAAAJE010000002.1"/>
</dbReference>
<dbReference type="PANTHER" id="PTHR30204">
    <property type="entry name" value="REDOX-CYCLING DRUG-SENSING TRANSCRIPTIONAL ACTIVATOR SOXR"/>
    <property type="match status" value="1"/>
</dbReference>
<dbReference type="CDD" id="cd04770">
    <property type="entry name" value="HTH_HMRTR"/>
    <property type="match status" value="1"/>
</dbReference>
<feature type="domain" description="HTH merR-type" evidence="5">
    <location>
        <begin position="1"/>
        <end position="69"/>
    </location>
</feature>
<dbReference type="Pfam" id="PF13411">
    <property type="entry name" value="MerR_1"/>
    <property type="match status" value="1"/>
</dbReference>
<dbReference type="PRINTS" id="PR00040">
    <property type="entry name" value="HTHMERR"/>
</dbReference>
<feature type="region of interest" description="Disordered" evidence="4">
    <location>
        <begin position="131"/>
        <end position="150"/>
    </location>
</feature>
<dbReference type="Gene3D" id="1.10.1660.10">
    <property type="match status" value="1"/>
</dbReference>
<dbReference type="InterPro" id="IPR009061">
    <property type="entry name" value="DNA-bd_dom_put_sf"/>
</dbReference>
<dbReference type="InterPro" id="IPR000551">
    <property type="entry name" value="MerR-type_HTH_dom"/>
</dbReference>
<reference evidence="7" key="1">
    <citation type="journal article" date="2019" name="Int. J. Syst. Evol. Microbiol.">
        <title>The Global Catalogue of Microorganisms (GCM) 10K type strain sequencing project: providing services to taxonomists for standard genome sequencing and annotation.</title>
        <authorList>
            <consortium name="The Broad Institute Genomics Platform"/>
            <consortium name="The Broad Institute Genome Sequencing Center for Infectious Disease"/>
            <person name="Wu L."/>
            <person name="Ma J."/>
        </authorList>
    </citation>
    <scope>NUCLEOTIDE SEQUENCE [LARGE SCALE GENOMIC DNA]</scope>
    <source>
        <strain evidence="7">JCM 11813</strain>
    </source>
</reference>
<evidence type="ECO:0000313" key="6">
    <source>
        <dbReference type="EMBL" id="GAA1130570.1"/>
    </source>
</evidence>
<dbReference type="SMART" id="SM00422">
    <property type="entry name" value="HTH_MERR"/>
    <property type="match status" value="1"/>
</dbReference>
<dbReference type="SUPFAM" id="SSF46955">
    <property type="entry name" value="Putative DNA-binding domain"/>
    <property type="match status" value="1"/>
</dbReference>
<dbReference type="InterPro" id="IPR047057">
    <property type="entry name" value="MerR_fam"/>
</dbReference>
<keyword evidence="7" id="KW-1185">Reference proteome</keyword>
<evidence type="ECO:0000256" key="2">
    <source>
        <dbReference type="ARBA" id="ARBA00023125"/>
    </source>
</evidence>
<accession>A0ABP4EVJ2</accession>
<organism evidence="6 7">
    <name type="scientific">Nocardioides aquiterrae</name>
    <dbReference type="NCBI Taxonomy" id="203799"/>
    <lineage>
        <taxon>Bacteria</taxon>
        <taxon>Bacillati</taxon>
        <taxon>Actinomycetota</taxon>
        <taxon>Actinomycetes</taxon>
        <taxon>Propionibacteriales</taxon>
        <taxon>Nocardioidaceae</taxon>
        <taxon>Nocardioides</taxon>
    </lineage>
</organism>
<keyword evidence="3" id="KW-0804">Transcription</keyword>
<evidence type="ECO:0000313" key="7">
    <source>
        <dbReference type="Proteomes" id="UP001499979"/>
    </source>
</evidence>
<gene>
    <name evidence="6" type="ORF">GCM10009606_08220</name>
</gene>
<sequence length="150" mass="16461">MRIGEVAEAVGVPTATIRFYERKGLLPQPRRGPNGYREYDDSTLTTLAFIRNAQAAGLTLVEIATILDLRREGATPCRHVQDLLAAKLLDVQQRQRELAILEAELGHLISVSRRLDPADCSDEAICHIITQPQAPRPRTDAVGPEVGSPT</sequence>
<keyword evidence="1" id="KW-0805">Transcription regulation</keyword>
<dbReference type="Proteomes" id="UP001499979">
    <property type="component" value="Unassembled WGS sequence"/>
</dbReference>
<evidence type="ECO:0000259" key="5">
    <source>
        <dbReference type="PROSITE" id="PS50937"/>
    </source>
</evidence>